<gene>
    <name evidence="10" type="ORF">CALVIDRAFT_544687</name>
</gene>
<feature type="transmembrane region" description="Helical" evidence="9">
    <location>
        <begin position="275"/>
        <end position="293"/>
    </location>
</feature>
<dbReference type="GO" id="GO:0006506">
    <property type="term" value="P:GPI anchor biosynthetic process"/>
    <property type="evidence" value="ECO:0007669"/>
    <property type="project" value="UniProtKB-UniPathway"/>
</dbReference>
<dbReference type="UniPathway" id="UPA00196"/>
<keyword evidence="6" id="KW-0256">Endoplasmic reticulum</keyword>
<dbReference type="PANTHER" id="PTHR13121:SF0">
    <property type="entry name" value="PHOSPHATIDYLINOSITOL GLYCAN ANCHOR BIOSYNTHESIS CLASS U PROTEIN"/>
    <property type="match status" value="1"/>
</dbReference>
<dbReference type="PANTHER" id="PTHR13121">
    <property type="entry name" value="GPI TRANSAMIDASE COMPONENT PIG-U"/>
    <property type="match status" value="1"/>
</dbReference>
<evidence type="ECO:0000256" key="4">
    <source>
        <dbReference type="ARBA" id="ARBA00022502"/>
    </source>
</evidence>
<feature type="transmembrane region" description="Helical" evidence="9">
    <location>
        <begin position="300"/>
        <end position="316"/>
    </location>
</feature>
<dbReference type="Proteomes" id="UP000076738">
    <property type="component" value="Unassembled WGS sequence"/>
</dbReference>
<comment type="subcellular location">
    <subcellularLocation>
        <location evidence="1">Endoplasmic reticulum membrane</location>
        <topology evidence="1">Multi-pass membrane protein</topology>
    </subcellularLocation>
</comment>
<comment type="pathway">
    <text evidence="2">Glycolipid biosynthesis; glycosylphosphatidylinositol-anchor biosynthesis.</text>
</comment>
<keyword evidence="8 9" id="KW-0472">Membrane</keyword>
<evidence type="ECO:0000313" key="10">
    <source>
        <dbReference type="EMBL" id="KZO98915.1"/>
    </source>
</evidence>
<feature type="transmembrane region" description="Helical" evidence="9">
    <location>
        <begin position="216"/>
        <end position="241"/>
    </location>
</feature>
<feature type="transmembrane region" description="Helical" evidence="9">
    <location>
        <begin position="346"/>
        <end position="363"/>
    </location>
</feature>
<reference evidence="10 11" key="1">
    <citation type="journal article" date="2016" name="Mol. Biol. Evol.">
        <title>Comparative Genomics of Early-Diverging Mushroom-Forming Fungi Provides Insights into the Origins of Lignocellulose Decay Capabilities.</title>
        <authorList>
            <person name="Nagy L.G."/>
            <person name="Riley R."/>
            <person name="Tritt A."/>
            <person name="Adam C."/>
            <person name="Daum C."/>
            <person name="Floudas D."/>
            <person name="Sun H."/>
            <person name="Yadav J.S."/>
            <person name="Pangilinan J."/>
            <person name="Larsson K.H."/>
            <person name="Matsuura K."/>
            <person name="Barry K."/>
            <person name="Labutti K."/>
            <person name="Kuo R."/>
            <person name="Ohm R.A."/>
            <person name="Bhattacharya S.S."/>
            <person name="Shirouzu T."/>
            <person name="Yoshinaga Y."/>
            <person name="Martin F.M."/>
            <person name="Grigoriev I.V."/>
            <person name="Hibbett D.S."/>
        </authorList>
    </citation>
    <scope>NUCLEOTIDE SEQUENCE [LARGE SCALE GENOMIC DNA]</scope>
    <source>
        <strain evidence="10 11">TUFC12733</strain>
    </source>
</reference>
<dbReference type="InterPro" id="IPR009600">
    <property type="entry name" value="PIG-U"/>
</dbReference>
<dbReference type="AlphaFoldDB" id="A0A167PL95"/>
<keyword evidence="11" id="KW-1185">Reference proteome</keyword>
<evidence type="ECO:0000313" key="11">
    <source>
        <dbReference type="Proteomes" id="UP000076738"/>
    </source>
</evidence>
<dbReference type="GO" id="GO:0042765">
    <property type="term" value="C:GPI-anchor transamidase complex"/>
    <property type="evidence" value="ECO:0007669"/>
    <property type="project" value="InterPro"/>
</dbReference>
<evidence type="ECO:0000256" key="6">
    <source>
        <dbReference type="ARBA" id="ARBA00022824"/>
    </source>
</evidence>
<evidence type="ECO:0000256" key="9">
    <source>
        <dbReference type="SAM" id="Phobius"/>
    </source>
</evidence>
<dbReference type="STRING" id="1330018.A0A167PL95"/>
<evidence type="ECO:0000256" key="8">
    <source>
        <dbReference type="ARBA" id="ARBA00023136"/>
    </source>
</evidence>
<dbReference type="OrthoDB" id="549017at2759"/>
<evidence type="ECO:0000256" key="1">
    <source>
        <dbReference type="ARBA" id="ARBA00004477"/>
    </source>
</evidence>
<keyword evidence="5 9" id="KW-0812">Transmembrane</keyword>
<feature type="transmembrane region" description="Helical" evidence="9">
    <location>
        <begin position="375"/>
        <end position="397"/>
    </location>
</feature>
<dbReference type="GO" id="GO:0016255">
    <property type="term" value="P:attachment of GPI anchor to protein"/>
    <property type="evidence" value="ECO:0007669"/>
    <property type="project" value="InterPro"/>
</dbReference>
<protein>
    <submittedName>
        <fullName evidence="10">PIG-U-domain-containing protein</fullName>
    </submittedName>
</protein>
<feature type="transmembrane region" description="Helical" evidence="9">
    <location>
        <begin position="12"/>
        <end position="33"/>
    </location>
</feature>
<comment type="similarity">
    <text evidence="3">Belongs to the PIGU family.</text>
</comment>
<feature type="transmembrane region" description="Helical" evidence="9">
    <location>
        <begin position="170"/>
        <end position="196"/>
    </location>
</feature>
<dbReference type="Pfam" id="PF06728">
    <property type="entry name" value="PIG-U"/>
    <property type="match status" value="1"/>
</dbReference>
<dbReference type="EMBL" id="KV417274">
    <property type="protein sequence ID" value="KZO98915.1"/>
    <property type="molecule type" value="Genomic_DNA"/>
</dbReference>
<evidence type="ECO:0000256" key="2">
    <source>
        <dbReference type="ARBA" id="ARBA00004687"/>
    </source>
</evidence>
<evidence type="ECO:0000256" key="3">
    <source>
        <dbReference type="ARBA" id="ARBA00010026"/>
    </source>
</evidence>
<organism evidence="10 11">
    <name type="scientific">Calocera viscosa (strain TUFC12733)</name>
    <dbReference type="NCBI Taxonomy" id="1330018"/>
    <lineage>
        <taxon>Eukaryota</taxon>
        <taxon>Fungi</taxon>
        <taxon>Dikarya</taxon>
        <taxon>Basidiomycota</taxon>
        <taxon>Agaricomycotina</taxon>
        <taxon>Dacrymycetes</taxon>
        <taxon>Dacrymycetales</taxon>
        <taxon>Dacrymycetaceae</taxon>
        <taxon>Calocera</taxon>
    </lineage>
</organism>
<keyword evidence="4" id="KW-0337">GPI-anchor biosynthesis</keyword>
<evidence type="ECO:0000256" key="5">
    <source>
        <dbReference type="ARBA" id="ARBA00022692"/>
    </source>
</evidence>
<name>A0A167PL95_CALVF</name>
<keyword evidence="7 9" id="KW-1133">Transmembrane helix</keyword>
<accession>A0A167PL95</accession>
<proteinExistence type="inferred from homology"/>
<evidence type="ECO:0000256" key="7">
    <source>
        <dbReference type="ARBA" id="ARBA00022989"/>
    </source>
</evidence>
<sequence length="412" mass="45408">MPIRLPGALKGRSALLIPAFLLLLRFGLILSPLSPWLRDDHQLASPLTSFTRLKEGVWLFQNGIDPYHGGVFRHSPLTLALFSTVIPPIPLVSAFVWTAADGISAWSLLEIWRARISPKTDPAGGLMLASLYLANPYNFAPTIALSTSSLDNSLLLLALRFTVLQRASPAVLLLALLSFSSLPSVLLLAPLVMIILSGSRSATTIPEIDLKKAVRVVAEFAVYMAAFVGASTFVAGSWGWVLQTWGATVMLPDLTPNPGLWWYFFTEMFDHYRPFFLLTFSLHPLIYVAPICLKFQHDPLFAFFLLQGIISTFKSYPTLSDAGLYVSLIGLFPELYPYFRHPLVTGLLHLHAAVLLPLFHYLWLDAGTGNANFFYASTLVFGLANGATIVDSLWAGLRSTIGEKEGWDVVQL</sequence>